<dbReference type="PROSITE" id="PS51767">
    <property type="entry name" value="PEPTIDASE_A1"/>
    <property type="match status" value="1"/>
</dbReference>
<comment type="similarity">
    <text evidence="2">Belongs to the peptidase A1 family.</text>
</comment>
<dbReference type="AlphaFoldDB" id="A0A4Z0B7R9"/>
<dbReference type="InterPro" id="IPR001461">
    <property type="entry name" value="Aspartic_peptidase_A1"/>
</dbReference>
<organism evidence="6 7">
    <name type="scientific">Pseudomonas nabeulensis</name>
    <dbReference type="NCBI Taxonomy" id="2293833"/>
    <lineage>
        <taxon>Bacteria</taxon>
        <taxon>Pseudomonadati</taxon>
        <taxon>Pseudomonadota</taxon>
        <taxon>Gammaproteobacteria</taxon>
        <taxon>Pseudomonadales</taxon>
        <taxon>Pseudomonadaceae</taxon>
        <taxon>Pseudomonas</taxon>
    </lineage>
</organism>
<evidence type="ECO:0000256" key="2">
    <source>
        <dbReference type="ARBA" id="ARBA00007447"/>
    </source>
</evidence>
<dbReference type="GO" id="GO:0005576">
    <property type="term" value="C:extracellular region"/>
    <property type="evidence" value="ECO:0007669"/>
    <property type="project" value="UniProtKB-SubCell"/>
</dbReference>
<dbReference type="InterPro" id="IPR021109">
    <property type="entry name" value="Peptidase_aspartic_dom_sf"/>
</dbReference>
<evidence type="ECO:0000313" key="6">
    <source>
        <dbReference type="EMBL" id="TFY95112.1"/>
    </source>
</evidence>
<dbReference type="GO" id="GO:0006508">
    <property type="term" value="P:proteolysis"/>
    <property type="evidence" value="ECO:0007669"/>
    <property type="project" value="InterPro"/>
</dbReference>
<protein>
    <submittedName>
        <fullName evidence="6">Peptidase A1 pepsin</fullName>
    </submittedName>
</protein>
<dbReference type="InterPro" id="IPR033121">
    <property type="entry name" value="PEPTIDASE_A1"/>
</dbReference>
<dbReference type="Gene3D" id="2.40.128.30">
    <property type="entry name" value="Avidin-like"/>
    <property type="match status" value="1"/>
</dbReference>
<evidence type="ECO:0000256" key="3">
    <source>
        <dbReference type="ARBA" id="ARBA00022525"/>
    </source>
</evidence>
<evidence type="ECO:0000259" key="5">
    <source>
        <dbReference type="PROSITE" id="PS51767"/>
    </source>
</evidence>
<sequence>MNNQQWTEGFTLTMQRGPFQNNGASPWYTTVSVGTPGQPLKLALDTGTNITWITSSLCAPDRCQHYSAGRFDYQASSSFAFTDCLQRPYSFGPWGTLQVESGSDVLSLDNITLPSQFLLAADYTGTQFRQLDWDGGIGLPSSSAYLDAGSSFVFQALMNNGKIDPQRPFVTFDWDPISRHGTCQMGTVDASKTQGPHLFLPWSHYSKARGVDYIWSTPLASYAVGEDVLAENLTFALDSGSSQFKGDDPLMRQTLERIARGGNPEVILGFADGEITLGASLYNVLIEAGPDQGKTLPQFEPLGLSELVLVGSLVMEHCYTVYEYRVVQCRPGAYSLAPVGVWLFNRPDGPQIISRASSRCFEAKARTLSTEKRGFSPLAAAAATAQPMSVAGTWKNDYGSVMTLTVTGNEVAGTYQSSTGSTGRYAVTGYQPATLPSQEKGLPVALAIEWHSLGNEAADPSWNWVSGLCGQLHRVAGEDRLALSHLLVATSDFPELADQGTYVDKLSYRRVSGEAVEAFHVTPALMSQQDNPLSGTWLAADGFSLTLQARGSNPRGLGYVSGTMTTASEQTDIRGFTDITAFTAGLSQQSVSLTAVQLDGETVLTLAGSLDLKADELTLLGMFTSSTTASESYVQTRIKSLKFSRGLGAGGTKDNVAPSVQV</sequence>
<evidence type="ECO:0000256" key="4">
    <source>
        <dbReference type="ARBA" id="ARBA00022729"/>
    </source>
</evidence>
<dbReference type="Proteomes" id="UP000297734">
    <property type="component" value="Unassembled WGS sequence"/>
</dbReference>
<gene>
    <name evidence="6" type="ORF">DYL61_05410</name>
</gene>
<feature type="domain" description="Peptidase A1" evidence="5">
    <location>
        <begin position="27"/>
        <end position="376"/>
    </location>
</feature>
<reference evidence="6 7" key="1">
    <citation type="journal article" date="2019" name="Syst. Appl. Microbiol.">
        <title>New species of pathogenic Pseudomonas isolated from citrus in Tunisia: Proposal of Pseudomonas kairouanensis sp. nov. and Pseudomonas nabeulensis sp. nov.</title>
        <authorList>
            <person name="Oueslati M."/>
            <person name="Mulet M."/>
            <person name="Gomila M."/>
            <person name="Berge O."/>
            <person name="Hajlaoui M.R."/>
            <person name="Lalucat J."/>
            <person name="Sadfi-Zouaoui N."/>
            <person name="Garcia-Valdes E."/>
        </authorList>
    </citation>
    <scope>NUCLEOTIDE SEQUENCE [LARGE SCALE GENOMIC DNA]</scope>
    <source>
        <strain evidence="6 7">E10B</strain>
    </source>
</reference>
<dbReference type="PANTHER" id="PTHR47966">
    <property type="entry name" value="BETA-SITE APP-CLEAVING ENZYME, ISOFORM A-RELATED"/>
    <property type="match status" value="1"/>
</dbReference>
<comment type="subcellular location">
    <subcellularLocation>
        <location evidence="1">Secreted</location>
    </subcellularLocation>
</comment>
<dbReference type="CDD" id="cd05471">
    <property type="entry name" value="pepsin_like"/>
    <property type="match status" value="1"/>
</dbReference>
<dbReference type="PROSITE" id="PS00141">
    <property type="entry name" value="ASP_PROTEASE"/>
    <property type="match status" value="1"/>
</dbReference>
<dbReference type="RefSeq" id="WP_135307506.1">
    <property type="nucleotide sequence ID" value="NZ_QUZT01000006.1"/>
</dbReference>
<accession>A0A4Z0B7R9</accession>
<dbReference type="Pfam" id="PF01382">
    <property type="entry name" value="Avidin"/>
    <property type="match status" value="1"/>
</dbReference>
<keyword evidence="3" id="KW-0964">Secreted</keyword>
<dbReference type="EMBL" id="QUZT01000006">
    <property type="protein sequence ID" value="TFY95112.1"/>
    <property type="molecule type" value="Genomic_DNA"/>
</dbReference>
<dbReference type="InterPro" id="IPR001969">
    <property type="entry name" value="Aspartic_peptidase_AS"/>
</dbReference>
<keyword evidence="7" id="KW-1185">Reference proteome</keyword>
<dbReference type="InterPro" id="IPR005468">
    <property type="entry name" value="Avidin/str"/>
</dbReference>
<dbReference type="GO" id="GO:0009374">
    <property type="term" value="F:biotin binding"/>
    <property type="evidence" value="ECO:0007669"/>
    <property type="project" value="InterPro"/>
</dbReference>
<name>A0A4Z0B7R9_9PSED</name>
<dbReference type="Gene3D" id="2.40.70.10">
    <property type="entry name" value="Acid Proteases"/>
    <property type="match status" value="1"/>
</dbReference>
<dbReference type="GO" id="GO:0004190">
    <property type="term" value="F:aspartic-type endopeptidase activity"/>
    <property type="evidence" value="ECO:0007669"/>
    <property type="project" value="InterPro"/>
</dbReference>
<dbReference type="OrthoDB" id="5855722at2"/>
<dbReference type="SUPFAM" id="SSF50630">
    <property type="entry name" value="Acid proteases"/>
    <property type="match status" value="1"/>
</dbReference>
<dbReference type="Pfam" id="PF00026">
    <property type="entry name" value="Asp"/>
    <property type="match status" value="1"/>
</dbReference>
<dbReference type="PRINTS" id="PR00792">
    <property type="entry name" value="PEPSIN"/>
</dbReference>
<keyword evidence="4" id="KW-0732">Signal</keyword>
<evidence type="ECO:0000256" key="1">
    <source>
        <dbReference type="ARBA" id="ARBA00004613"/>
    </source>
</evidence>
<dbReference type="PANTHER" id="PTHR47966:SF6">
    <property type="entry name" value="PEPTIDASE A1 DOMAIN-CONTAINING PROTEIN"/>
    <property type="match status" value="1"/>
</dbReference>
<proteinExistence type="inferred from homology"/>
<dbReference type="InterPro" id="IPR034164">
    <property type="entry name" value="Pepsin-like_dom"/>
</dbReference>
<evidence type="ECO:0000313" key="7">
    <source>
        <dbReference type="Proteomes" id="UP000297734"/>
    </source>
</evidence>
<dbReference type="SUPFAM" id="SSF50876">
    <property type="entry name" value="Avidin/streptavidin"/>
    <property type="match status" value="1"/>
</dbReference>
<dbReference type="InterPro" id="IPR036896">
    <property type="entry name" value="Avidin-like_sf"/>
</dbReference>
<comment type="caution">
    <text evidence="6">The sequence shown here is derived from an EMBL/GenBank/DDBJ whole genome shotgun (WGS) entry which is preliminary data.</text>
</comment>